<gene>
    <name evidence="1" type="ORF">CR201_G0029838</name>
</gene>
<sequence length="30" mass="3454">KHQTKHTAENLTTKFNVEKPLELLLTSGFK</sequence>
<proteinExistence type="predicted"/>
<organism evidence="1">
    <name type="scientific">Pongo abelii</name>
    <name type="common">Sumatran orangutan</name>
    <name type="synonym">Pongo pygmaeus abelii</name>
    <dbReference type="NCBI Taxonomy" id="9601"/>
    <lineage>
        <taxon>Eukaryota</taxon>
        <taxon>Metazoa</taxon>
        <taxon>Chordata</taxon>
        <taxon>Craniata</taxon>
        <taxon>Vertebrata</taxon>
        <taxon>Euteleostomi</taxon>
        <taxon>Mammalia</taxon>
        <taxon>Eutheria</taxon>
        <taxon>Euarchontoglires</taxon>
        <taxon>Primates</taxon>
        <taxon>Haplorrhini</taxon>
        <taxon>Catarrhini</taxon>
        <taxon>Hominidae</taxon>
        <taxon>Pongo</taxon>
    </lineage>
</organism>
<dbReference type="AlphaFoldDB" id="A0A2J8U9K9"/>
<name>A0A2J8U9K9_PONAB</name>
<comment type="caution">
    <text evidence="1">The sequence shown here is derived from an EMBL/GenBank/DDBJ whole genome shotgun (WGS) entry which is preliminary data.</text>
</comment>
<accession>A0A2J8U9K9</accession>
<feature type="non-terminal residue" evidence="1">
    <location>
        <position position="1"/>
    </location>
</feature>
<reference evidence="1" key="1">
    <citation type="submission" date="2017-12" db="EMBL/GenBank/DDBJ databases">
        <title>High-resolution comparative analysis of great ape genomes.</title>
        <authorList>
            <person name="Pollen A."/>
            <person name="Hastie A."/>
            <person name="Hormozdiari F."/>
            <person name="Dougherty M."/>
            <person name="Liu R."/>
            <person name="Chaisson M."/>
            <person name="Hoppe E."/>
            <person name="Hill C."/>
            <person name="Pang A."/>
            <person name="Hillier L."/>
            <person name="Baker C."/>
            <person name="Armstrong J."/>
            <person name="Shendure J."/>
            <person name="Paten B."/>
            <person name="Wilson R."/>
            <person name="Chao H."/>
            <person name="Schneider V."/>
            <person name="Ventura M."/>
            <person name="Kronenberg Z."/>
            <person name="Murali S."/>
            <person name="Gordon D."/>
            <person name="Cantsilieris S."/>
            <person name="Munson K."/>
            <person name="Nelson B."/>
            <person name="Raja A."/>
            <person name="Underwood J."/>
            <person name="Diekhans M."/>
            <person name="Fiddes I."/>
            <person name="Haussler D."/>
            <person name="Eichler E."/>
        </authorList>
    </citation>
    <scope>NUCLEOTIDE SEQUENCE [LARGE SCALE GENOMIC DNA]</scope>
    <source>
        <strain evidence="1">Susie</strain>
    </source>
</reference>
<dbReference type="EMBL" id="NDHI03003467">
    <property type="protein sequence ID" value="PNJ41960.1"/>
    <property type="molecule type" value="Genomic_DNA"/>
</dbReference>
<evidence type="ECO:0000313" key="1">
    <source>
        <dbReference type="EMBL" id="PNJ41960.1"/>
    </source>
</evidence>
<protein>
    <submittedName>
        <fullName evidence="1">ZNF836 isoform 1</fullName>
    </submittedName>
</protein>